<proteinExistence type="predicted"/>
<keyword evidence="1 3" id="KW-0547">Nucleotide-binding</keyword>
<keyword evidence="2 3" id="KW-0067">ATP-binding</keyword>
<feature type="region of interest" description="Disordered" evidence="4">
    <location>
        <begin position="485"/>
        <end position="519"/>
    </location>
</feature>
<feature type="compositionally biased region" description="Low complexity" evidence="4">
    <location>
        <begin position="612"/>
        <end position="633"/>
    </location>
</feature>
<feature type="region of interest" description="Disordered" evidence="4">
    <location>
        <begin position="533"/>
        <end position="643"/>
    </location>
</feature>
<sequence length="706" mass="77295">MPRESIPIDIPTNAHVDNSYSLCGDSALNESSNKPLISRISTSSNDDDLEIPLSINQHTPSLGSLGMVGATLQAGKRNSWLEGDVFKAASAPEWTNAFPQDDDVQPMLGEPVVMSPAQSFLSMFAAAPASSSLVDAENKSVAGYTLAETIGHGGFSTVKKAFSSIGEVVAIKIVSSADIEKQDSPEQARKQLSNEVAIWRTLNHEHVLPLFDVEHTPYADYLVTIYCPAGSLFDILKRNGRPALPQDDAGMLFRQVVRGLRYLHETAKLVHGDIKLENVLVDEAGMCRIGDFGLSKHILDDATLQTESECQCERGNDLVPDRIRRHSTISHAASVHLSRRHLLKPSRHRNSMPHGNAAELPPTPLFQQFQPGSLPYVSPELLSPPSSQCALHVRSLLPNPAQDMWALGVLLYALLSGQLPFSDNFEPRLQMKILHGAYDLPLGIGHGAECVLRGCLEQEVCDRWTINMVDDVAWGVGWGQAGDVSEVPSASSSNELVHGTLMSKKTRSRSRARPYPDPSCVNSVLNVHISDVSSTLPSSSTHHARRPRTPSTQRSSERTLHSSSMTVPIPVPMTSTLLSNDRLQSPDFHSYPPTVLASRGRRTANSSRVPFQSRSQFLSQSQSHSRSRSWSESPTTPPDTGAGEFVFQNIRETDCGDDFITSIDERDAEFEERGRPRAVARRTEDKQEMTEVPSLDQDLLASLSGG</sequence>
<dbReference type="PANTHER" id="PTHR24346">
    <property type="entry name" value="MAP/MICROTUBULE AFFINITY-REGULATING KINASE"/>
    <property type="match status" value="1"/>
</dbReference>
<dbReference type="InterPro" id="IPR017441">
    <property type="entry name" value="Protein_kinase_ATP_BS"/>
</dbReference>
<protein>
    <recommendedName>
        <fullName evidence="5">Protein kinase domain-containing protein</fullName>
    </recommendedName>
</protein>
<dbReference type="InterPro" id="IPR000719">
    <property type="entry name" value="Prot_kinase_dom"/>
</dbReference>
<dbReference type="PROSITE" id="PS00108">
    <property type="entry name" value="PROTEIN_KINASE_ST"/>
    <property type="match status" value="1"/>
</dbReference>
<dbReference type="GO" id="GO:0005737">
    <property type="term" value="C:cytoplasm"/>
    <property type="evidence" value="ECO:0007669"/>
    <property type="project" value="TreeGrafter"/>
</dbReference>
<comment type="caution">
    <text evidence="6">The sequence shown here is derived from an EMBL/GenBank/DDBJ whole genome shotgun (WGS) entry which is preliminary data.</text>
</comment>
<evidence type="ECO:0000259" key="5">
    <source>
        <dbReference type="PROSITE" id="PS50011"/>
    </source>
</evidence>
<dbReference type="PANTHER" id="PTHR24346:SF76">
    <property type="entry name" value="NON-SPECIFIC SERINE_THREONINE PROTEIN KINASE"/>
    <property type="match status" value="1"/>
</dbReference>
<dbReference type="Gene3D" id="1.10.510.10">
    <property type="entry name" value="Transferase(Phosphotransferase) domain 1"/>
    <property type="match status" value="2"/>
</dbReference>
<feature type="binding site" evidence="3">
    <location>
        <position position="172"/>
    </location>
    <ligand>
        <name>ATP</name>
        <dbReference type="ChEBI" id="CHEBI:30616"/>
    </ligand>
</feature>
<dbReference type="GO" id="GO:0035556">
    <property type="term" value="P:intracellular signal transduction"/>
    <property type="evidence" value="ECO:0007669"/>
    <property type="project" value="TreeGrafter"/>
</dbReference>
<dbReference type="SUPFAM" id="SSF56112">
    <property type="entry name" value="Protein kinase-like (PK-like)"/>
    <property type="match status" value="1"/>
</dbReference>
<dbReference type="PROSITE" id="PS00107">
    <property type="entry name" value="PROTEIN_KINASE_ATP"/>
    <property type="match status" value="1"/>
</dbReference>
<keyword evidence="7" id="KW-1185">Reference proteome</keyword>
<dbReference type="InterPro" id="IPR011009">
    <property type="entry name" value="Kinase-like_dom_sf"/>
</dbReference>
<dbReference type="InterPro" id="IPR008271">
    <property type="entry name" value="Ser/Thr_kinase_AS"/>
</dbReference>
<accession>A0A4S4LBK0</accession>
<evidence type="ECO:0000256" key="1">
    <source>
        <dbReference type="ARBA" id="ARBA00022741"/>
    </source>
</evidence>
<feature type="compositionally biased region" description="Polar residues" evidence="4">
    <location>
        <begin position="573"/>
        <end position="583"/>
    </location>
</feature>
<dbReference type="OrthoDB" id="4062651at2759"/>
<dbReference type="PROSITE" id="PS50011">
    <property type="entry name" value="PROTEIN_KINASE_DOM"/>
    <property type="match status" value="1"/>
</dbReference>
<name>A0A4S4LBK0_9AGAM</name>
<dbReference type="GO" id="GO:0004674">
    <property type="term" value="F:protein serine/threonine kinase activity"/>
    <property type="evidence" value="ECO:0007669"/>
    <property type="project" value="TreeGrafter"/>
</dbReference>
<dbReference type="EMBL" id="SGPK01000075">
    <property type="protein sequence ID" value="THH09106.1"/>
    <property type="molecule type" value="Genomic_DNA"/>
</dbReference>
<evidence type="ECO:0000256" key="2">
    <source>
        <dbReference type="ARBA" id="ARBA00022840"/>
    </source>
</evidence>
<feature type="compositionally biased region" description="Basic and acidic residues" evidence="4">
    <location>
        <begin position="671"/>
        <end position="689"/>
    </location>
</feature>
<dbReference type="Pfam" id="PF00069">
    <property type="entry name" value="Pkinase"/>
    <property type="match status" value="1"/>
</dbReference>
<feature type="region of interest" description="Disordered" evidence="4">
    <location>
        <begin position="664"/>
        <end position="706"/>
    </location>
</feature>
<organism evidence="6 7">
    <name type="scientific">Phellinidium pouzarii</name>
    <dbReference type="NCBI Taxonomy" id="167371"/>
    <lineage>
        <taxon>Eukaryota</taxon>
        <taxon>Fungi</taxon>
        <taxon>Dikarya</taxon>
        <taxon>Basidiomycota</taxon>
        <taxon>Agaricomycotina</taxon>
        <taxon>Agaricomycetes</taxon>
        <taxon>Hymenochaetales</taxon>
        <taxon>Hymenochaetaceae</taxon>
        <taxon>Phellinidium</taxon>
    </lineage>
</organism>
<dbReference type="Proteomes" id="UP000308199">
    <property type="component" value="Unassembled WGS sequence"/>
</dbReference>
<feature type="domain" description="Protein kinase" evidence="5">
    <location>
        <begin position="144"/>
        <end position="475"/>
    </location>
</feature>
<dbReference type="GO" id="GO:0000226">
    <property type="term" value="P:microtubule cytoskeleton organization"/>
    <property type="evidence" value="ECO:0007669"/>
    <property type="project" value="TreeGrafter"/>
</dbReference>
<evidence type="ECO:0000256" key="4">
    <source>
        <dbReference type="SAM" id="MobiDB-lite"/>
    </source>
</evidence>
<dbReference type="GO" id="GO:0005524">
    <property type="term" value="F:ATP binding"/>
    <property type="evidence" value="ECO:0007669"/>
    <property type="project" value="UniProtKB-UniRule"/>
</dbReference>
<gene>
    <name evidence="6" type="ORF">EW145_g2245</name>
</gene>
<evidence type="ECO:0000313" key="7">
    <source>
        <dbReference type="Proteomes" id="UP000308199"/>
    </source>
</evidence>
<dbReference type="SMART" id="SM00220">
    <property type="entry name" value="S_TKc"/>
    <property type="match status" value="1"/>
</dbReference>
<reference evidence="6 7" key="1">
    <citation type="submission" date="2019-02" db="EMBL/GenBank/DDBJ databases">
        <title>Genome sequencing of the rare red list fungi Phellinidium pouzarii.</title>
        <authorList>
            <person name="Buettner E."/>
            <person name="Kellner H."/>
        </authorList>
    </citation>
    <scope>NUCLEOTIDE SEQUENCE [LARGE SCALE GENOMIC DNA]</scope>
    <source>
        <strain evidence="6 7">DSM 108285</strain>
    </source>
</reference>
<dbReference type="AlphaFoldDB" id="A0A4S4LBK0"/>
<evidence type="ECO:0000313" key="6">
    <source>
        <dbReference type="EMBL" id="THH09106.1"/>
    </source>
</evidence>
<evidence type="ECO:0000256" key="3">
    <source>
        <dbReference type="PROSITE-ProRule" id="PRU10141"/>
    </source>
</evidence>